<comment type="caution">
    <text evidence="3">The sequence shown here is derived from an EMBL/GenBank/DDBJ whole genome shotgun (WGS) entry which is preliminary data.</text>
</comment>
<evidence type="ECO:0000313" key="3">
    <source>
        <dbReference type="EMBL" id="KAA6437444.1"/>
    </source>
</evidence>
<dbReference type="SUPFAM" id="SSF50952">
    <property type="entry name" value="Soluble quinoprotein glucose dehydrogenase"/>
    <property type="match status" value="1"/>
</dbReference>
<evidence type="ECO:0000256" key="1">
    <source>
        <dbReference type="SAM" id="MobiDB-lite"/>
    </source>
</evidence>
<dbReference type="AlphaFoldDB" id="A0A5M8QR15"/>
<dbReference type="Pfam" id="PF07995">
    <property type="entry name" value="GSDH"/>
    <property type="match status" value="2"/>
</dbReference>
<dbReference type="PANTHER" id="PTHR19328">
    <property type="entry name" value="HEDGEHOG-INTERACTING PROTEIN"/>
    <property type="match status" value="1"/>
</dbReference>
<dbReference type="InterPro" id="IPR012938">
    <property type="entry name" value="Glc/Sorbosone_DH"/>
</dbReference>
<gene>
    <name evidence="3" type="ORF">FOE74_02780</name>
</gene>
<reference evidence="3 4" key="1">
    <citation type="submission" date="2019-07" db="EMBL/GenBank/DDBJ databases">
        <authorList>
            <person name="Qu J.-H."/>
        </authorList>
    </citation>
    <scope>NUCLEOTIDE SEQUENCE [LARGE SCALE GENOMIC DNA]</scope>
    <source>
        <strain evidence="3 4">MDT1-10-3</strain>
    </source>
</reference>
<name>A0A5M8QR15_9BACT</name>
<organism evidence="3 4">
    <name type="scientific">Rufibacter glacialis</name>
    <dbReference type="NCBI Taxonomy" id="1259555"/>
    <lineage>
        <taxon>Bacteria</taxon>
        <taxon>Pseudomonadati</taxon>
        <taxon>Bacteroidota</taxon>
        <taxon>Cytophagia</taxon>
        <taxon>Cytophagales</taxon>
        <taxon>Hymenobacteraceae</taxon>
        <taxon>Rufibacter</taxon>
    </lineage>
</organism>
<dbReference type="InterPro" id="IPR011041">
    <property type="entry name" value="Quinoprot_gluc/sorb_DH_b-prop"/>
</dbReference>
<feature type="region of interest" description="Disordered" evidence="1">
    <location>
        <begin position="561"/>
        <end position="590"/>
    </location>
</feature>
<dbReference type="EMBL" id="VKKZ01000010">
    <property type="protein sequence ID" value="KAA6437444.1"/>
    <property type="molecule type" value="Genomic_DNA"/>
</dbReference>
<sequence length="590" mass="63935">MGFRIGPAFSKTSQKHPAQIHLLVRTATLACSRPHLPQPNDHHASLKEAEYQGFHSNSTMMRSFLFLALLLGGTLGPTLLSAQDLTGPKGEVFTVRVVKDKLSDPWEVTYGPDNYLWITESKSYKVSRLHPATGAQSVLVDLASARKFPRYDKIPDAVDGGKPWPQGGLMGLALHPGLLKGKPYVYLAYTYAFAGAGKSGDGCDPNGGGCHYTTRVVRYDYDPNRQQLTNPLVLCDSIPGSNDHNSGRLLIAPVGGQPYLFYTVGDMGAGQFKNIGRPNHAQQTNSYEGKVLRFHLEPDADKDQYDRWIPNDNPFATNQKQSAVWSLGHRNAQGLAYAEVGGTGRIYASEHGPFSDDEINFVERGKNYGHPLIIGYQDNNYNGLAAGVSDQAQQPGAWHTTYPTIRNEKENAAALGALYRDPLYSFNPTSNAFLTKILTQIRSGENSSPDWPSEAPSSIGVYTASGIPGWQNSLLVPTLKTGKLFRLPLNPAGTDVTGDTLVYFRSKVRYRDLAISPDGKKLYLAVDSSSVTSGPSGEDPKGSQYRGSILEFTYVKGGTALKKASGGTTGGKTPAGSKAAGKAGEKRREE</sequence>
<feature type="domain" description="Glucose/Sorbosone dehydrogenase" evidence="2">
    <location>
        <begin position="103"/>
        <end position="395"/>
    </location>
</feature>
<dbReference type="InterPro" id="IPR011042">
    <property type="entry name" value="6-blade_b-propeller_TolB-like"/>
</dbReference>
<dbReference type="Gene3D" id="2.120.10.30">
    <property type="entry name" value="TolB, C-terminal domain"/>
    <property type="match status" value="1"/>
</dbReference>
<protein>
    <recommendedName>
        <fullName evidence="2">Glucose/Sorbosone dehydrogenase domain-containing protein</fullName>
    </recommendedName>
</protein>
<dbReference type="Proteomes" id="UP000323866">
    <property type="component" value="Unassembled WGS sequence"/>
</dbReference>
<evidence type="ECO:0000259" key="2">
    <source>
        <dbReference type="Pfam" id="PF07995"/>
    </source>
</evidence>
<dbReference type="OrthoDB" id="9770043at2"/>
<accession>A0A5M8QR15</accession>
<feature type="compositionally biased region" description="Low complexity" evidence="1">
    <location>
        <begin position="561"/>
        <end position="582"/>
    </location>
</feature>
<proteinExistence type="predicted"/>
<evidence type="ECO:0000313" key="4">
    <source>
        <dbReference type="Proteomes" id="UP000323866"/>
    </source>
</evidence>
<dbReference type="PANTHER" id="PTHR19328:SF13">
    <property type="entry name" value="HIPL1 PROTEIN"/>
    <property type="match status" value="1"/>
</dbReference>
<feature type="domain" description="Glucose/Sorbosone dehydrogenase" evidence="2">
    <location>
        <begin position="452"/>
        <end position="529"/>
    </location>
</feature>
<reference evidence="3 4" key="2">
    <citation type="submission" date="2019-09" db="EMBL/GenBank/DDBJ databases">
        <title>A bacterium isolated from glacier soil.</title>
        <authorList>
            <person name="Liu Q."/>
        </authorList>
    </citation>
    <scope>NUCLEOTIDE SEQUENCE [LARGE SCALE GENOMIC DNA]</scope>
    <source>
        <strain evidence="3 4">MDT1-10-3</strain>
    </source>
</reference>